<name>A0A1I2ALB9_9BURK</name>
<organism evidence="1 2">
    <name type="scientific">Paracidovorax wautersii</name>
    <dbReference type="NCBI Taxonomy" id="1177982"/>
    <lineage>
        <taxon>Bacteria</taxon>
        <taxon>Pseudomonadati</taxon>
        <taxon>Pseudomonadota</taxon>
        <taxon>Betaproteobacteria</taxon>
        <taxon>Burkholderiales</taxon>
        <taxon>Comamonadaceae</taxon>
        <taxon>Paracidovorax</taxon>
    </lineage>
</organism>
<dbReference type="SMART" id="SM00248">
    <property type="entry name" value="ANK"/>
    <property type="match status" value="5"/>
</dbReference>
<dbReference type="Gene3D" id="1.25.40.20">
    <property type="entry name" value="Ankyrin repeat-containing domain"/>
    <property type="match status" value="2"/>
</dbReference>
<accession>A0A1I2ALB9</accession>
<dbReference type="InterPro" id="IPR052391">
    <property type="entry name" value="E3_Ligase-Neurotoxin"/>
</dbReference>
<keyword evidence="2" id="KW-1185">Reference proteome</keyword>
<dbReference type="STRING" id="1177982.SAMN04489711_10275"/>
<gene>
    <name evidence="1" type="ORF">SAMN04489711_10275</name>
</gene>
<dbReference type="InterPro" id="IPR036770">
    <property type="entry name" value="Ankyrin_rpt-contain_sf"/>
</dbReference>
<dbReference type="PANTHER" id="PTHR24133:SF40">
    <property type="entry name" value="ANKYRIN REPEAT DOMAIN 44"/>
    <property type="match status" value="1"/>
</dbReference>
<dbReference type="InterPro" id="IPR002110">
    <property type="entry name" value="Ankyrin_rpt"/>
</dbReference>
<sequence>MKRIPPRPDIGYLKKQAKELLAQVRLGEPAALQRLGASLPAARGQSLAALAAADFRLHDTQSCIAREYGLPSWADLQLFVQARRARADVPGEALHQWLRLVYAGDVVGGHSGSRPAVAARMLEDDPQLRGGDPYLACAVGDVQVLRHATERDPGWVHRAGGPLQLPPLVAVTHSGLARLPGFRERLQDCARWLLSAGAAAGQSIGSRWPPASLQAPSATERLSALYGAAGKAHDPELTGLLLAAGADPDDGESLYHALEAPACARLLLEAGARIAGSNAIYRALDLEDPEPLQLLLAHGGDANEPPLGPPTAEWGSPLLWAIRRRCPVPHVQALLKAGARAEACTPDGVPALALALRFGRPDLARLLEQAGATPAPLAADDAFVAACARGDAEAARAVQAAHPDVIGRLDAARLRMLPELAAQGCGEAVRAMVACGWPLEVRGGDIDATALNHAVFRGDAGLARWLLERGADWRTLHGFGDNVCGSLSWASLNAPVAGGDWAGCALALRDHGLPPARPDPEHADAVWIGERRYAFADDVVDVLLGAEATAVATGV</sequence>
<dbReference type="RefSeq" id="WP_092937460.1">
    <property type="nucleotide sequence ID" value="NZ_FONX01000002.1"/>
</dbReference>
<dbReference type="OrthoDB" id="127805at2"/>
<evidence type="ECO:0000313" key="1">
    <source>
        <dbReference type="EMBL" id="SFE44348.1"/>
    </source>
</evidence>
<dbReference type="EMBL" id="FONX01000002">
    <property type="protein sequence ID" value="SFE44348.1"/>
    <property type="molecule type" value="Genomic_DNA"/>
</dbReference>
<protein>
    <submittedName>
        <fullName evidence="1">Uncharacterized protein</fullName>
    </submittedName>
</protein>
<proteinExistence type="predicted"/>
<dbReference type="AlphaFoldDB" id="A0A1I2ALB9"/>
<dbReference type="PANTHER" id="PTHR24133">
    <property type="entry name" value="ANKYRIN DOMAIN-CONTAINING"/>
    <property type="match status" value="1"/>
</dbReference>
<reference evidence="2" key="1">
    <citation type="submission" date="2016-10" db="EMBL/GenBank/DDBJ databases">
        <authorList>
            <person name="Varghese N."/>
            <person name="Submissions S."/>
        </authorList>
    </citation>
    <scope>NUCLEOTIDE SEQUENCE [LARGE SCALE GENOMIC DNA]</scope>
    <source>
        <strain evidence="2">DSM 27981</strain>
    </source>
</reference>
<dbReference type="Proteomes" id="UP000199119">
    <property type="component" value="Unassembled WGS sequence"/>
</dbReference>
<dbReference type="SUPFAM" id="SSF48403">
    <property type="entry name" value="Ankyrin repeat"/>
    <property type="match status" value="1"/>
</dbReference>
<evidence type="ECO:0000313" key="2">
    <source>
        <dbReference type="Proteomes" id="UP000199119"/>
    </source>
</evidence>